<evidence type="ECO:0000313" key="2">
    <source>
        <dbReference type="EMBL" id="MFD1043980.1"/>
    </source>
</evidence>
<dbReference type="RefSeq" id="WP_162378467.1">
    <property type="nucleotide sequence ID" value="NZ_JAYRDL010000002.1"/>
</dbReference>
<keyword evidence="1" id="KW-0472">Membrane</keyword>
<evidence type="ECO:0000313" key="3">
    <source>
        <dbReference type="Proteomes" id="UP001597033"/>
    </source>
</evidence>
<reference evidence="3" key="1">
    <citation type="journal article" date="2019" name="Int. J. Syst. Evol. Microbiol.">
        <title>The Global Catalogue of Microorganisms (GCM) 10K type strain sequencing project: providing services to taxonomists for standard genome sequencing and annotation.</title>
        <authorList>
            <consortium name="The Broad Institute Genomics Platform"/>
            <consortium name="The Broad Institute Genome Sequencing Center for Infectious Disease"/>
            <person name="Wu L."/>
            <person name="Ma J."/>
        </authorList>
    </citation>
    <scope>NUCLEOTIDE SEQUENCE [LARGE SCALE GENOMIC DNA]</scope>
    <source>
        <strain evidence="3">CCUG 55854</strain>
    </source>
</reference>
<accession>A0ABW3LZU0</accession>
<comment type="caution">
    <text evidence="2">The sequence shown here is derived from an EMBL/GenBank/DDBJ whole genome shotgun (WGS) entry which is preliminary data.</text>
</comment>
<protein>
    <recommendedName>
        <fullName evidence="4">Major facilitator superfamily (MFS) profile domain-containing protein</fullName>
    </recommendedName>
</protein>
<evidence type="ECO:0000256" key="1">
    <source>
        <dbReference type="SAM" id="Phobius"/>
    </source>
</evidence>
<keyword evidence="3" id="KW-1185">Reference proteome</keyword>
<name>A0ABW3LZU0_9GAMM</name>
<organism evidence="2 3">
    <name type="scientific">Pseudoxanthomonas kaohsiungensis</name>
    <dbReference type="NCBI Taxonomy" id="283923"/>
    <lineage>
        <taxon>Bacteria</taxon>
        <taxon>Pseudomonadati</taxon>
        <taxon>Pseudomonadota</taxon>
        <taxon>Gammaproteobacteria</taxon>
        <taxon>Lysobacterales</taxon>
        <taxon>Lysobacteraceae</taxon>
        <taxon>Pseudoxanthomonas</taxon>
    </lineage>
</organism>
<dbReference type="Proteomes" id="UP001597033">
    <property type="component" value="Unassembled WGS sequence"/>
</dbReference>
<gene>
    <name evidence="2" type="ORF">ACFQ2N_16630</name>
</gene>
<keyword evidence="1" id="KW-1133">Transmembrane helix</keyword>
<proteinExistence type="predicted"/>
<feature type="transmembrane region" description="Helical" evidence="1">
    <location>
        <begin position="31"/>
        <end position="51"/>
    </location>
</feature>
<keyword evidence="1" id="KW-0812">Transmembrane</keyword>
<feature type="transmembrane region" description="Helical" evidence="1">
    <location>
        <begin position="6"/>
        <end position="24"/>
    </location>
</feature>
<feature type="transmembrane region" description="Helical" evidence="1">
    <location>
        <begin position="57"/>
        <end position="74"/>
    </location>
</feature>
<dbReference type="EMBL" id="JBHTKN010000017">
    <property type="protein sequence ID" value="MFD1043980.1"/>
    <property type="molecule type" value="Genomic_DNA"/>
</dbReference>
<evidence type="ECO:0008006" key="4">
    <source>
        <dbReference type="Google" id="ProtNLM"/>
    </source>
</evidence>
<sequence length="79" mass="8360">MATGQGSAGNVIAALCSFFVPGLGQLLQGRVLSAILWFLGACIAFVVTWLLTLSLLPFGWFVVSVFACINAALYRRPPG</sequence>